<evidence type="ECO:0000313" key="2">
    <source>
        <dbReference type="Proteomes" id="UP001164746"/>
    </source>
</evidence>
<name>A0ABY7EHJ6_MYAAR</name>
<dbReference type="Proteomes" id="UP001164746">
    <property type="component" value="Chromosome 6"/>
</dbReference>
<sequence>MQDKHTIGNAILARIDRHTIAEYTFMKKDKATTLSTQSSVKIGGEAVLFQRLTPHKLVLVDATWALLTTDLLGITGQVQYVLDSGAHVQSIPCTRGSIKSQGSMERQLLCLMAMRAHPRKT</sequence>
<dbReference type="EMBL" id="CP111017">
    <property type="protein sequence ID" value="WAR09463.1"/>
    <property type="molecule type" value="Genomic_DNA"/>
</dbReference>
<accession>A0ABY7EHJ6</accession>
<keyword evidence="2" id="KW-1185">Reference proteome</keyword>
<organism evidence="1 2">
    <name type="scientific">Mya arenaria</name>
    <name type="common">Soft-shell clam</name>
    <dbReference type="NCBI Taxonomy" id="6604"/>
    <lineage>
        <taxon>Eukaryota</taxon>
        <taxon>Metazoa</taxon>
        <taxon>Spiralia</taxon>
        <taxon>Lophotrochozoa</taxon>
        <taxon>Mollusca</taxon>
        <taxon>Bivalvia</taxon>
        <taxon>Autobranchia</taxon>
        <taxon>Heteroconchia</taxon>
        <taxon>Euheterodonta</taxon>
        <taxon>Imparidentia</taxon>
        <taxon>Neoheterodontei</taxon>
        <taxon>Myida</taxon>
        <taxon>Myoidea</taxon>
        <taxon>Myidae</taxon>
        <taxon>Mya</taxon>
    </lineage>
</organism>
<evidence type="ECO:0000313" key="1">
    <source>
        <dbReference type="EMBL" id="WAR09463.1"/>
    </source>
</evidence>
<proteinExistence type="predicted"/>
<reference evidence="1" key="1">
    <citation type="submission" date="2022-11" db="EMBL/GenBank/DDBJ databases">
        <title>Centuries of genome instability and evolution in soft-shell clam transmissible cancer (bioRxiv).</title>
        <authorList>
            <person name="Hart S.F.M."/>
            <person name="Yonemitsu M.A."/>
            <person name="Giersch R.M."/>
            <person name="Beal B.F."/>
            <person name="Arriagada G."/>
            <person name="Davis B.W."/>
            <person name="Ostrander E.A."/>
            <person name="Goff S.P."/>
            <person name="Metzger M.J."/>
        </authorList>
    </citation>
    <scope>NUCLEOTIDE SEQUENCE</scope>
    <source>
        <strain evidence="1">MELC-2E11</strain>
        <tissue evidence="1">Siphon/mantle</tissue>
    </source>
</reference>
<protein>
    <submittedName>
        <fullName evidence="1">Uncharacterized protein</fullName>
    </submittedName>
</protein>
<gene>
    <name evidence="1" type="ORF">MAR_019421</name>
</gene>